<name>A0A835VE91_VANPL</name>
<organism evidence="2 3">
    <name type="scientific">Vanilla planifolia</name>
    <name type="common">Vanilla</name>
    <dbReference type="NCBI Taxonomy" id="51239"/>
    <lineage>
        <taxon>Eukaryota</taxon>
        <taxon>Viridiplantae</taxon>
        <taxon>Streptophyta</taxon>
        <taxon>Embryophyta</taxon>
        <taxon>Tracheophyta</taxon>
        <taxon>Spermatophyta</taxon>
        <taxon>Magnoliopsida</taxon>
        <taxon>Liliopsida</taxon>
        <taxon>Asparagales</taxon>
        <taxon>Orchidaceae</taxon>
        <taxon>Vanilloideae</taxon>
        <taxon>Vanilleae</taxon>
        <taxon>Vanilla</taxon>
    </lineage>
</organism>
<dbReference type="OrthoDB" id="1878996at2759"/>
<dbReference type="Pfam" id="PF14817">
    <property type="entry name" value="HAUS5"/>
    <property type="match status" value="1"/>
</dbReference>
<dbReference type="GO" id="GO:0051225">
    <property type="term" value="P:spindle assembly"/>
    <property type="evidence" value="ECO:0007669"/>
    <property type="project" value="InterPro"/>
</dbReference>
<evidence type="ECO:0000313" key="3">
    <source>
        <dbReference type="Proteomes" id="UP000636800"/>
    </source>
</evidence>
<dbReference type="AlphaFoldDB" id="A0A835VE91"/>
<dbReference type="InterPro" id="IPR029131">
    <property type="entry name" value="HAUS5"/>
</dbReference>
<evidence type="ECO:0000256" key="1">
    <source>
        <dbReference type="SAM" id="Coils"/>
    </source>
</evidence>
<dbReference type="EMBL" id="JADCNL010000002">
    <property type="protein sequence ID" value="KAG0493181.1"/>
    <property type="molecule type" value="Genomic_DNA"/>
</dbReference>
<dbReference type="PANTHER" id="PTHR34968:SF1">
    <property type="entry name" value="AUGMIN SUBUNIT 5"/>
    <property type="match status" value="1"/>
</dbReference>
<sequence length="250" mass="28461">MRERDLVEEEAVRLRNVVRRRRKELRSRMAEVEREESERKRMVNERANARCKYENDIVTDTATRDASSPLLYQVYGSPRSGTDLSLQGTYNQLLERQFVATEDALNKAAEAKSISQKLVKRLHGNGEVQTTTLHSGVQSQNLERNVAGLKASINTLTSEVQCLNKLCLEWKEVEDSLRKKWKKIEEFDSRRSELESTYTAFLRADISVLAWPGVHILLPSLSLAPAAFPSAAVRYQTAAQDLTLRESILP</sequence>
<reference evidence="2 3" key="1">
    <citation type="journal article" date="2020" name="Nat. Food">
        <title>A phased Vanilla planifolia genome enables genetic improvement of flavour and production.</title>
        <authorList>
            <person name="Hasing T."/>
            <person name="Tang H."/>
            <person name="Brym M."/>
            <person name="Khazi F."/>
            <person name="Huang T."/>
            <person name="Chambers A.H."/>
        </authorList>
    </citation>
    <scope>NUCLEOTIDE SEQUENCE [LARGE SCALE GENOMIC DNA]</scope>
    <source>
        <tissue evidence="2">Leaf</tissue>
    </source>
</reference>
<dbReference type="GO" id="GO:0070652">
    <property type="term" value="C:HAUS complex"/>
    <property type="evidence" value="ECO:0007669"/>
    <property type="project" value="InterPro"/>
</dbReference>
<accession>A0A835VE91</accession>
<feature type="coiled-coil region" evidence="1">
    <location>
        <begin position="15"/>
        <end position="52"/>
    </location>
</feature>
<dbReference type="InterPro" id="IPR044706">
    <property type="entry name" value="AUG5_plant"/>
</dbReference>
<gene>
    <name evidence="2" type="ORF">HPP92_006579</name>
</gene>
<proteinExistence type="predicted"/>
<keyword evidence="3" id="KW-1185">Reference proteome</keyword>
<protein>
    <submittedName>
        <fullName evidence="2">Uncharacterized protein</fullName>
    </submittedName>
</protein>
<dbReference type="Proteomes" id="UP000636800">
    <property type="component" value="Chromosome 2"/>
</dbReference>
<dbReference type="PANTHER" id="PTHR34968">
    <property type="entry name" value="AUGMIN SUBUNIT 5"/>
    <property type="match status" value="1"/>
</dbReference>
<evidence type="ECO:0000313" key="2">
    <source>
        <dbReference type="EMBL" id="KAG0493181.1"/>
    </source>
</evidence>
<dbReference type="GO" id="GO:0005876">
    <property type="term" value="C:spindle microtubule"/>
    <property type="evidence" value="ECO:0007669"/>
    <property type="project" value="InterPro"/>
</dbReference>
<keyword evidence="1" id="KW-0175">Coiled coil</keyword>
<comment type="caution">
    <text evidence="2">The sequence shown here is derived from an EMBL/GenBank/DDBJ whole genome shotgun (WGS) entry which is preliminary data.</text>
</comment>